<accession>A0A6C0CBT1</accession>
<dbReference type="AlphaFoldDB" id="A0A6C0CBT1"/>
<sequence length="67" mass="8025">MAYRYCNDTAVNFHACKNSKNLCYDEECHRCKQIFTQMRELKRINDEMLRLAEESNSTQSNPAKIRY</sequence>
<reference evidence="1" key="1">
    <citation type="journal article" date="2020" name="Nature">
        <title>Giant virus diversity and host interactions through global metagenomics.</title>
        <authorList>
            <person name="Schulz F."/>
            <person name="Roux S."/>
            <person name="Paez-Espino D."/>
            <person name="Jungbluth S."/>
            <person name="Walsh D.A."/>
            <person name="Denef V.J."/>
            <person name="McMahon K.D."/>
            <person name="Konstantinidis K.T."/>
            <person name="Eloe-Fadrosh E.A."/>
            <person name="Kyrpides N.C."/>
            <person name="Woyke T."/>
        </authorList>
    </citation>
    <scope>NUCLEOTIDE SEQUENCE</scope>
    <source>
        <strain evidence="1">GVMAG-M-3300020192-26</strain>
    </source>
</reference>
<name>A0A6C0CBT1_9ZZZZ</name>
<evidence type="ECO:0000313" key="1">
    <source>
        <dbReference type="EMBL" id="QHT01135.1"/>
    </source>
</evidence>
<organism evidence="1">
    <name type="scientific">viral metagenome</name>
    <dbReference type="NCBI Taxonomy" id="1070528"/>
    <lineage>
        <taxon>unclassified sequences</taxon>
        <taxon>metagenomes</taxon>
        <taxon>organismal metagenomes</taxon>
    </lineage>
</organism>
<protein>
    <submittedName>
        <fullName evidence="1">Uncharacterized protein</fullName>
    </submittedName>
</protein>
<proteinExistence type="predicted"/>
<dbReference type="EMBL" id="MN739364">
    <property type="protein sequence ID" value="QHT01135.1"/>
    <property type="molecule type" value="Genomic_DNA"/>
</dbReference>